<keyword evidence="2" id="KW-1185">Reference proteome</keyword>
<name>A0ABX4JIM1_9HYPH</name>
<proteinExistence type="predicted"/>
<dbReference type="RefSeq" id="WP_097537399.1">
    <property type="nucleotide sequence ID" value="NZ_LODW01000077.1"/>
</dbReference>
<dbReference type="Proteomes" id="UP000219914">
    <property type="component" value="Unassembled WGS sequence"/>
</dbReference>
<dbReference type="EMBL" id="NWSY01000046">
    <property type="protein sequence ID" value="PDT19426.1"/>
    <property type="molecule type" value="Genomic_DNA"/>
</dbReference>
<evidence type="ECO:0000313" key="2">
    <source>
        <dbReference type="Proteomes" id="UP000219914"/>
    </source>
</evidence>
<comment type="caution">
    <text evidence="1">The sequence shown here is derived from an EMBL/GenBank/DDBJ whole genome shotgun (WGS) entry which is preliminary data.</text>
</comment>
<organism evidence="1 2">
    <name type="scientific">Rhizobium hidalgonense</name>
    <dbReference type="NCBI Taxonomy" id="1538159"/>
    <lineage>
        <taxon>Bacteria</taxon>
        <taxon>Pseudomonadati</taxon>
        <taxon>Pseudomonadota</taxon>
        <taxon>Alphaproteobacteria</taxon>
        <taxon>Hyphomicrobiales</taxon>
        <taxon>Rhizobiaceae</taxon>
        <taxon>Rhizobium/Agrobacterium group</taxon>
        <taxon>Rhizobium</taxon>
    </lineage>
</organism>
<accession>A0ABX4JIM1</accession>
<gene>
    <name evidence="1" type="ORF">CO674_33010</name>
</gene>
<protein>
    <submittedName>
        <fullName evidence="1">Uncharacterized protein</fullName>
    </submittedName>
</protein>
<evidence type="ECO:0000313" key="1">
    <source>
        <dbReference type="EMBL" id="PDT19426.1"/>
    </source>
</evidence>
<sequence length="194" mass="21885">MRYVPDDVLTEDPVLNRQTYFVIRGLGELRSSQQNFVGLLRAIKQDEDHSFGAFAESLTSYLPQMVDSIARSHPTIPSGEIDGVSGDELRLLKLAIQGSATDEEIAAREWDLEDALADVASHLECLTDYRVLLDRNYDVEIPLRFKRRECDDHIDADALTSEFICDMRAFVDAVILNRSLLMQHAEDTIVGRAN</sequence>
<reference evidence="1 2" key="1">
    <citation type="submission" date="2017-09" db="EMBL/GenBank/DDBJ databases">
        <title>Comparative genomics of rhizobia isolated from Phaseolus vulgaris in China.</title>
        <authorList>
            <person name="Tong W."/>
        </authorList>
    </citation>
    <scope>NUCLEOTIDE SEQUENCE [LARGE SCALE GENOMIC DNA]</scope>
    <source>
        <strain evidence="1 2">FH14</strain>
    </source>
</reference>